<sequence length="153" mass="16438">MFLQSLQIPLLTSPPLSPFSPPVTPPSSRRCYCLVSCGRASPVRTCTLAHALARSSTGRWADAVRTDGASLRINGGTHTRGICYKFISCSFHPGKPALRLGVGRGNSERAGLERLFPPSKNTGLQISDSCAAARLKNRSATRRRTSEPNSRAS</sequence>
<protein>
    <submittedName>
        <fullName evidence="1">Uncharacterized protein</fullName>
    </submittedName>
</protein>
<accession>A0ABU7E8G5</accession>
<gene>
    <name evidence="1" type="ORF">CHARACLAT_009807</name>
</gene>
<evidence type="ECO:0000313" key="1">
    <source>
        <dbReference type="EMBL" id="MED6283527.1"/>
    </source>
</evidence>
<keyword evidence="2" id="KW-1185">Reference proteome</keyword>
<proteinExistence type="predicted"/>
<comment type="caution">
    <text evidence="1">The sequence shown here is derived from an EMBL/GenBank/DDBJ whole genome shotgun (WGS) entry which is preliminary data.</text>
</comment>
<evidence type="ECO:0000313" key="2">
    <source>
        <dbReference type="Proteomes" id="UP001352852"/>
    </source>
</evidence>
<reference evidence="1 2" key="1">
    <citation type="submission" date="2021-06" db="EMBL/GenBank/DDBJ databases">
        <authorList>
            <person name="Palmer J.M."/>
        </authorList>
    </citation>
    <scope>NUCLEOTIDE SEQUENCE [LARGE SCALE GENOMIC DNA]</scope>
    <source>
        <strain evidence="1 2">CL_MEX2019</strain>
        <tissue evidence="1">Muscle</tissue>
    </source>
</reference>
<name>A0ABU7E8G5_9TELE</name>
<dbReference type="EMBL" id="JAHUTJ010049791">
    <property type="protein sequence ID" value="MED6283527.1"/>
    <property type="molecule type" value="Genomic_DNA"/>
</dbReference>
<dbReference type="Proteomes" id="UP001352852">
    <property type="component" value="Unassembled WGS sequence"/>
</dbReference>
<organism evidence="1 2">
    <name type="scientific">Characodon lateralis</name>
    <dbReference type="NCBI Taxonomy" id="208331"/>
    <lineage>
        <taxon>Eukaryota</taxon>
        <taxon>Metazoa</taxon>
        <taxon>Chordata</taxon>
        <taxon>Craniata</taxon>
        <taxon>Vertebrata</taxon>
        <taxon>Euteleostomi</taxon>
        <taxon>Actinopterygii</taxon>
        <taxon>Neopterygii</taxon>
        <taxon>Teleostei</taxon>
        <taxon>Neoteleostei</taxon>
        <taxon>Acanthomorphata</taxon>
        <taxon>Ovalentaria</taxon>
        <taxon>Atherinomorphae</taxon>
        <taxon>Cyprinodontiformes</taxon>
        <taxon>Goodeidae</taxon>
        <taxon>Characodon</taxon>
    </lineage>
</organism>